<gene>
    <name evidence="1" type="ORF">FVF58_32920</name>
</gene>
<reference evidence="1 2" key="1">
    <citation type="submission" date="2019-08" db="EMBL/GenBank/DDBJ databases">
        <title>Paraburkholderia sp. DCY113.</title>
        <authorList>
            <person name="Kang J."/>
        </authorList>
    </citation>
    <scope>NUCLEOTIDE SEQUENCE [LARGE SCALE GENOMIC DNA]</scope>
    <source>
        <strain evidence="1 2">DCY113</strain>
    </source>
</reference>
<dbReference type="RefSeq" id="WP_149673932.1">
    <property type="nucleotide sequence ID" value="NZ_VTUZ01000029.1"/>
</dbReference>
<keyword evidence="2" id="KW-1185">Reference proteome</keyword>
<evidence type="ECO:0000313" key="2">
    <source>
        <dbReference type="Proteomes" id="UP000325273"/>
    </source>
</evidence>
<dbReference type="Proteomes" id="UP000325273">
    <property type="component" value="Unassembled WGS sequence"/>
</dbReference>
<accession>A0A5B0GL17</accession>
<protein>
    <submittedName>
        <fullName evidence="1">Uncharacterized protein</fullName>
    </submittedName>
</protein>
<evidence type="ECO:0000313" key="1">
    <source>
        <dbReference type="EMBL" id="KAA1004173.1"/>
    </source>
</evidence>
<comment type="caution">
    <text evidence="1">The sequence shown here is derived from an EMBL/GenBank/DDBJ whole genome shotgun (WGS) entry which is preliminary data.</text>
</comment>
<dbReference type="AlphaFoldDB" id="A0A5B0GL17"/>
<name>A0A5B0GL17_9BURK</name>
<organism evidence="1 2">
    <name type="scientific">Paraburkholderia panacisoli</name>
    <dbReference type="NCBI Taxonomy" id="2603818"/>
    <lineage>
        <taxon>Bacteria</taxon>
        <taxon>Pseudomonadati</taxon>
        <taxon>Pseudomonadota</taxon>
        <taxon>Betaproteobacteria</taxon>
        <taxon>Burkholderiales</taxon>
        <taxon>Burkholderiaceae</taxon>
        <taxon>Paraburkholderia</taxon>
    </lineage>
</organism>
<dbReference type="EMBL" id="VTUZ01000029">
    <property type="protein sequence ID" value="KAA1004173.1"/>
    <property type="molecule type" value="Genomic_DNA"/>
</dbReference>
<proteinExistence type="predicted"/>
<sequence>MKELHFSFAGLVALTSVSILSGGDKIVAAQTELPARTSKTTTGGALARDVTTERACFDSQPQPHRAS</sequence>